<reference evidence="3 4" key="1">
    <citation type="submission" date="2023-08" db="EMBL/GenBank/DDBJ databases">
        <authorList>
            <person name="Park J.-S."/>
        </authorList>
    </citation>
    <scope>NUCLEOTIDE SEQUENCE [LARGE SCALE GENOMIC DNA]</scope>
    <source>
        <strain evidence="3 4">2205SS18-9</strain>
    </source>
</reference>
<dbReference type="Gene3D" id="3.40.50.720">
    <property type="entry name" value="NAD(P)-binding Rossmann-like Domain"/>
    <property type="match status" value="1"/>
</dbReference>
<dbReference type="InterPro" id="IPR055170">
    <property type="entry name" value="GFO_IDH_MocA-like_dom"/>
</dbReference>
<name>A0ABT9IWD7_9BACL</name>
<dbReference type="SUPFAM" id="SSF55347">
    <property type="entry name" value="Glyceraldehyde-3-phosphate dehydrogenase-like, C-terminal domain"/>
    <property type="match status" value="1"/>
</dbReference>
<accession>A0ABT9IWD7</accession>
<gene>
    <name evidence="3" type="ORF">Q5Y73_06005</name>
</gene>
<proteinExistence type="predicted"/>
<dbReference type="PANTHER" id="PTHR43377">
    <property type="entry name" value="BILIVERDIN REDUCTASE A"/>
    <property type="match status" value="1"/>
</dbReference>
<dbReference type="SUPFAM" id="SSF51735">
    <property type="entry name" value="NAD(P)-binding Rossmann-fold domains"/>
    <property type="match status" value="1"/>
</dbReference>
<dbReference type="Proteomes" id="UP001231941">
    <property type="component" value="Unassembled WGS sequence"/>
</dbReference>
<dbReference type="Pfam" id="PF01408">
    <property type="entry name" value="GFO_IDH_MocA"/>
    <property type="match status" value="1"/>
</dbReference>
<dbReference type="InterPro" id="IPR000683">
    <property type="entry name" value="Gfo/Idh/MocA-like_OxRdtase_N"/>
</dbReference>
<dbReference type="InterPro" id="IPR051450">
    <property type="entry name" value="Gfo/Idh/MocA_Oxidoreductases"/>
</dbReference>
<evidence type="ECO:0000259" key="2">
    <source>
        <dbReference type="Pfam" id="PF22725"/>
    </source>
</evidence>
<dbReference type="Gene3D" id="3.30.360.10">
    <property type="entry name" value="Dihydrodipicolinate Reductase, domain 2"/>
    <property type="match status" value="1"/>
</dbReference>
<dbReference type="PANTHER" id="PTHR43377:SF1">
    <property type="entry name" value="BILIVERDIN REDUCTASE A"/>
    <property type="match status" value="1"/>
</dbReference>
<sequence>MKIGILGTGFGAYHASIYQKSKQIDSIIIYGRDEKKRSKIEKEMNIKTTSQIENIIENPEIDLIDICLPSKLHKKYVIEALKNGKHVFCETPVSLTLQDALEMKEAEQMYGKKLFINLFIKFERPYEIIHEAVQNNTYGKLNAIHLKRKTPPLWGDLGLNHIVTNLMIHELDFVAWLLDHPKNISVVGIQGKNGQSHVDVQLQYKNVLVEIQTSSMMPVSYPFTVSYEVVFEKGTIEFVERCYENQNEINLVEYTNEKKEKVEMDQSNCYEKSIKHVLDCCGKDINSSKISINDAIKSLDLAMIINEKLKK</sequence>
<feature type="domain" description="GFO/IDH/MocA-like oxidoreductase" evidence="2">
    <location>
        <begin position="130"/>
        <end position="237"/>
    </location>
</feature>
<evidence type="ECO:0000313" key="3">
    <source>
        <dbReference type="EMBL" id="MDP5273648.1"/>
    </source>
</evidence>
<dbReference type="EMBL" id="JAVAMP010000002">
    <property type="protein sequence ID" value="MDP5273648.1"/>
    <property type="molecule type" value="Genomic_DNA"/>
</dbReference>
<organism evidence="3 4">
    <name type="scientific">Chengkuizengella axinellae</name>
    <dbReference type="NCBI Taxonomy" id="3064388"/>
    <lineage>
        <taxon>Bacteria</taxon>
        <taxon>Bacillati</taxon>
        <taxon>Bacillota</taxon>
        <taxon>Bacilli</taxon>
        <taxon>Bacillales</taxon>
        <taxon>Paenibacillaceae</taxon>
        <taxon>Chengkuizengella</taxon>
    </lineage>
</organism>
<protein>
    <submittedName>
        <fullName evidence="3">Gfo/Idh/MocA family oxidoreductase</fullName>
    </submittedName>
</protein>
<feature type="domain" description="Gfo/Idh/MocA-like oxidoreductase N-terminal" evidence="1">
    <location>
        <begin position="1"/>
        <end position="117"/>
    </location>
</feature>
<comment type="caution">
    <text evidence="3">The sequence shown here is derived from an EMBL/GenBank/DDBJ whole genome shotgun (WGS) entry which is preliminary data.</text>
</comment>
<dbReference type="RefSeq" id="WP_305990956.1">
    <property type="nucleotide sequence ID" value="NZ_JAVAMP010000002.1"/>
</dbReference>
<keyword evidence="4" id="KW-1185">Reference proteome</keyword>
<dbReference type="InterPro" id="IPR036291">
    <property type="entry name" value="NAD(P)-bd_dom_sf"/>
</dbReference>
<evidence type="ECO:0000313" key="4">
    <source>
        <dbReference type="Proteomes" id="UP001231941"/>
    </source>
</evidence>
<dbReference type="Pfam" id="PF22725">
    <property type="entry name" value="GFO_IDH_MocA_C3"/>
    <property type="match status" value="1"/>
</dbReference>
<evidence type="ECO:0000259" key="1">
    <source>
        <dbReference type="Pfam" id="PF01408"/>
    </source>
</evidence>